<dbReference type="InterPro" id="IPR041588">
    <property type="entry name" value="Integrase_H2C2"/>
</dbReference>
<organism evidence="2 3">
    <name type="scientific">Phytophthora megakarya</name>
    <dbReference type="NCBI Taxonomy" id="4795"/>
    <lineage>
        <taxon>Eukaryota</taxon>
        <taxon>Sar</taxon>
        <taxon>Stramenopiles</taxon>
        <taxon>Oomycota</taxon>
        <taxon>Peronosporomycetes</taxon>
        <taxon>Peronosporales</taxon>
        <taxon>Peronosporaceae</taxon>
        <taxon>Phytophthora</taxon>
    </lineage>
</organism>
<feature type="domain" description="Integrase zinc-binding" evidence="1">
    <location>
        <begin position="59"/>
        <end position="106"/>
    </location>
</feature>
<dbReference type="Proteomes" id="UP000198211">
    <property type="component" value="Unassembled WGS sequence"/>
</dbReference>
<protein>
    <submittedName>
        <fullName evidence="2">Reverse transcriptase</fullName>
    </submittedName>
</protein>
<evidence type="ECO:0000313" key="2">
    <source>
        <dbReference type="EMBL" id="OWZ05667.1"/>
    </source>
</evidence>
<gene>
    <name evidence="2" type="ORF">PHMEG_00022201</name>
</gene>
<dbReference type="GO" id="GO:0003964">
    <property type="term" value="F:RNA-directed DNA polymerase activity"/>
    <property type="evidence" value="ECO:0007669"/>
    <property type="project" value="UniProtKB-KW"/>
</dbReference>
<dbReference type="PANTHER" id="PTHR37984:SF5">
    <property type="entry name" value="PROTEIN NYNRIN-LIKE"/>
    <property type="match status" value="1"/>
</dbReference>
<dbReference type="Pfam" id="PF17921">
    <property type="entry name" value="Integrase_H2C2"/>
    <property type="match status" value="1"/>
</dbReference>
<dbReference type="PANTHER" id="PTHR37984">
    <property type="entry name" value="PROTEIN CBG26694"/>
    <property type="match status" value="1"/>
</dbReference>
<accession>A0A225VLN1</accession>
<sequence>MDPLEYQAERWRRIKVLQDEDPRLQNLKKFLRCEVDGFSRTQIRRLSKEADLFELDRRDSLRQDMLHYAHEGFQGDHQGIMRTHEKLRSDFYWYGMYADVKTFVKESDSPIRDRLYGLRHTLAGVRPGNTILFRFQDMFSGYAMCKPMSSTIAQEVAEAYEDRVCHRPQANGQQERSVQTVIQSVRAYVAEADQSN</sequence>
<dbReference type="InterPro" id="IPR050951">
    <property type="entry name" value="Retrovirus_Pol_polyprotein"/>
</dbReference>
<dbReference type="OrthoDB" id="6110546at2759"/>
<keyword evidence="2" id="KW-0808">Transferase</keyword>
<keyword evidence="2" id="KW-0695">RNA-directed DNA polymerase</keyword>
<comment type="caution">
    <text evidence="2">The sequence shown here is derived from an EMBL/GenBank/DDBJ whole genome shotgun (WGS) entry which is preliminary data.</text>
</comment>
<dbReference type="Gene3D" id="1.10.340.70">
    <property type="match status" value="1"/>
</dbReference>
<dbReference type="EMBL" id="NBNE01004316">
    <property type="protein sequence ID" value="OWZ05667.1"/>
    <property type="molecule type" value="Genomic_DNA"/>
</dbReference>
<dbReference type="AlphaFoldDB" id="A0A225VLN1"/>
<keyword evidence="2" id="KW-0548">Nucleotidyltransferase</keyword>
<proteinExistence type="predicted"/>
<evidence type="ECO:0000259" key="1">
    <source>
        <dbReference type="Pfam" id="PF17921"/>
    </source>
</evidence>
<reference evidence="3" key="1">
    <citation type="submission" date="2017-03" db="EMBL/GenBank/DDBJ databases">
        <title>Phytopthora megakarya and P. palmivora, two closely related causual agents of cacao black pod achieved similar genome size and gene model numbers by different mechanisms.</title>
        <authorList>
            <person name="Ali S."/>
            <person name="Shao J."/>
            <person name="Larry D.J."/>
            <person name="Kronmiller B."/>
            <person name="Shen D."/>
            <person name="Strem M.D."/>
            <person name="Melnick R.L."/>
            <person name="Guiltinan M.J."/>
            <person name="Tyler B.M."/>
            <person name="Meinhardt L.W."/>
            <person name="Bailey B.A."/>
        </authorList>
    </citation>
    <scope>NUCLEOTIDE SEQUENCE [LARGE SCALE GENOMIC DNA]</scope>
    <source>
        <strain evidence="3">zdho120</strain>
    </source>
</reference>
<keyword evidence="3" id="KW-1185">Reference proteome</keyword>
<evidence type="ECO:0000313" key="3">
    <source>
        <dbReference type="Proteomes" id="UP000198211"/>
    </source>
</evidence>
<name>A0A225VLN1_9STRA</name>